<dbReference type="EC" id="6.-.-.-" evidence="2"/>
<dbReference type="EMBL" id="CP157199">
    <property type="protein sequence ID" value="XBG60152.1"/>
    <property type="molecule type" value="Genomic_DNA"/>
</dbReference>
<dbReference type="HAMAP" id="MF_01867">
    <property type="entry name" value="BshC"/>
    <property type="match status" value="1"/>
</dbReference>
<evidence type="ECO:0000259" key="4">
    <source>
        <dbReference type="Pfam" id="PF24850"/>
    </source>
</evidence>
<feature type="domain" description="Bacillithiol biosynthesis BshC C-terminal coiled-coil" evidence="4">
    <location>
        <begin position="377"/>
        <end position="533"/>
    </location>
</feature>
<dbReference type="GO" id="GO:0016874">
    <property type="term" value="F:ligase activity"/>
    <property type="evidence" value="ECO:0007669"/>
    <property type="project" value="UniProtKB-UniRule"/>
</dbReference>
<accession>A0AAU7BP57</accession>
<dbReference type="Pfam" id="PF24850">
    <property type="entry name" value="CC_BshC"/>
    <property type="match status" value="1"/>
</dbReference>
<dbReference type="AlphaFoldDB" id="A0AAU7BP57"/>
<dbReference type="NCBIfam" id="TIGR03998">
    <property type="entry name" value="thiol_BshC"/>
    <property type="match status" value="1"/>
</dbReference>
<dbReference type="InterPro" id="IPR055399">
    <property type="entry name" value="CC_BshC"/>
</dbReference>
<evidence type="ECO:0000256" key="1">
    <source>
        <dbReference type="ARBA" id="ARBA00022598"/>
    </source>
</evidence>
<dbReference type="InterPro" id="IPR011199">
    <property type="entry name" value="Bacillithiol_biosynth_BshC"/>
</dbReference>
<organism evidence="5">
    <name type="scientific">Pontimicrobium sp. SW4</name>
    <dbReference type="NCBI Taxonomy" id="3153519"/>
    <lineage>
        <taxon>Bacteria</taxon>
        <taxon>Pseudomonadati</taxon>
        <taxon>Bacteroidota</taxon>
        <taxon>Flavobacteriia</taxon>
        <taxon>Flavobacteriales</taxon>
        <taxon>Flavobacteriaceae</taxon>
        <taxon>Pontimicrobium</taxon>
    </lineage>
</organism>
<sequence length="533" mass="62076">MPTDCIPFRDTDYFSSLICDYLDEHQELQPFYNRFPKIESFKDQIDEKEANYGNSNRDVLVATLKKQYKGVEASKATLDNIELLQLSNSFTITTGHQLNLFTGPLYFLYKIISTINLTKELKAKYPTYNFVPIYWMATEDHDFDEINYFNFKGKKVKWHKEASGGVGELDIKGLDKVFETYSKELGQGKKAAFLKELFKNAYLNHQNLAEATRYIANELFKDLGLVIIDANDQDLKRLFAPYVKEELLNQTSYKAVSQTNLEINELSNNYKIQVNPREINLFYLKDGLRERIVEQNGNYNVNDTDISFTEPKILEELDKYPERFSPNVIMRPLYQEVILPNLCYIGGGGELAYWFQLKAYFKEVKVPFPMLLLRNSALIKTKKQTEKLEKLGVSLNELFSKQNDLINQQVKRLSTIDIDFSTQKEHLQNQFKALYKLAEETDKSFLGAVAAQEKKQIKGLFNLEKRLLKAQKRKLDNQISRITEVQNQLFPGQSLQERNLNFSELYLEFGDQLIQQLVLNLQPLRSEFLILEL</sequence>
<protein>
    <recommendedName>
        <fullName evidence="2">Putative cysteine ligase BshC</fullName>
        <ecNumber evidence="2">6.-.-.-</ecNumber>
    </recommendedName>
</protein>
<dbReference type="InterPro" id="IPR055398">
    <property type="entry name" value="Rossmann-like_BshC"/>
</dbReference>
<comment type="similarity">
    <text evidence="2">Belongs to the BshC family.</text>
</comment>
<evidence type="ECO:0000256" key="2">
    <source>
        <dbReference type="HAMAP-Rule" id="MF_01867"/>
    </source>
</evidence>
<name>A0AAU7BP57_9FLAO</name>
<keyword evidence="1 2" id="KW-0436">Ligase</keyword>
<feature type="domain" description="Bacillithiol biosynthesis BshC N-terminal Rossmann-like" evidence="3">
    <location>
        <begin position="1"/>
        <end position="375"/>
    </location>
</feature>
<dbReference type="RefSeq" id="WP_347922339.1">
    <property type="nucleotide sequence ID" value="NZ_CP157199.1"/>
</dbReference>
<gene>
    <name evidence="2 5" type="primary">bshC</name>
    <name evidence="5" type="ORF">ABGB03_09830</name>
</gene>
<dbReference type="Pfam" id="PF10079">
    <property type="entry name" value="Rossmann-like_BshC"/>
    <property type="match status" value="1"/>
</dbReference>
<proteinExistence type="inferred from homology"/>
<reference evidence="5" key="1">
    <citation type="submission" date="2024-05" db="EMBL/GenBank/DDBJ databases">
        <title>Pontimicrobium maritimus sp. nov., isolated form sea water.</title>
        <authorList>
            <person name="Muhammad N."/>
            <person name="Vuong T.Q."/>
            <person name="Han H.L."/>
            <person name="Kim S.-G."/>
        </authorList>
    </citation>
    <scope>NUCLEOTIDE SEQUENCE</scope>
    <source>
        <strain evidence="5">SW4</strain>
    </source>
</reference>
<dbReference type="PIRSF" id="PIRSF012535">
    <property type="entry name" value="UCP012535"/>
    <property type="match status" value="1"/>
</dbReference>
<evidence type="ECO:0000259" key="3">
    <source>
        <dbReference type="Pfam" id="PF10079"/>
    </source>
</evidence>
<evidence type="ECO:0000313" key="5">
    <source>
        <dbReference type="EMBL" id="XBG60152.1"/>
    </source>
</evidence>